<comment type="caution">
    <text evidence="1">The sequence shown here is derived from an EMBL/GenBank/DDBJ whole genome shotgun (WGS) entry which is preliminary data.</text>
</comment>
<name>A0A5S4F4G6_9ACTN</name>
<keyword evidence="2" id="KW-1185">Reference proteome</keyword>
<protein>
    <recommendedName>
        <fullName evidence="3">Bacterial Pleckstrin homology domain-containing protein</fullName>
    </recommendedName>
</protein>
<dbReference type="AlphaFoldDB" id="A0A5S4F4G6"/>
<accession>A0A5S4F4G6</accession>
<evidence type="ECO:0008006" key="3">
    <source>
        <dbReference type="Google" id="ProtNLM"/>
    </source>
</evidence>
<evidence type="ECO:0000313" key="1">
    <source>
        <dbReference type="EMBL" id="TMR10757.1"/>
    </source>
</evidence>
<dbReference type="OrthoDB" id="530515at2"/>
<gene>
    <name evidence="1" type="ORF">ETD86_38240</name>
</gene>
<organism evidence="1 2">
    <name type="scientific">Nonomuraea turkmeniaca</name>
    <dbReference type="NCBI Taxonomy" id="103838"/>
    <lineage>
        <taxon>Bacteria</taxon>
        <taxon>Bacillati</taxon>
        <taxon>Actinomycetota</taxon>
        <taxon>Actinomycetes</taxon>
        <taxon>Streptosporangiales</taxon>
        <taxon>Streptosporangiaceae</taxon>
        <taxon>Nonomuraea</taxon>
    </lineage>
</organism>
<dbReference type="EMBL" id="VCKY01000178">
    <property type="protein sequence ID" value="TMR10757.1"/>
    <property type="molecule type" value="Genomic_DNA"/>
</dbReference>
<evidence type="ECO:0000313" key="2">
    <source>
        <dbReference type="Proteomes" id="UP000309128"/>
    </source>
</evidence>
<dbReference type="RefSeq" id="WP_138671528.1">
    <property type="nucleotide sequence ID" value="NZ_VCKY01000178.1"/>
</dbReference>
<sequence length="117" mass="12890">MFQVEIRDGMLVLRHEPWTRLLVGRARTSVPLAAIREVRLVPAPLAEARGLRRGLVVSGFLKVGVWTGLDGVKRLICARRAPGVRIILHRRITGIDELVLSVGDAERLRARIAGVSA</sequence>
<dbReference type="Proteomes" id="UP000309128">
    <property type="component" value="Unassembled WGS sequence"/>
</dbReference>
<proteinExistence type="predicted"/>
<reference evidence="1 2" key="1">
    <citation type="submission" date="2019-05" db="EMBL/GenBank/DDBJ databases">
        <title>Draft genome sequence of Nonomuraea turkmeniaca DSM 43926.</title>
        <authorList>
            <person name="Saricaoglu S."/>
            <person name="Isik K."/>
        </authorList>
    </citation>
    <scope>NUCLEOTIDE SEQUENCE [LARGE SCALE GENOMIC DNA]</scope>
    <source>
        <strain evidence="1 2">DSM 43926</strain>
    </source>
</reference>